<evidence type="ECO:0000256" key="7">
    <source>
        <dbReference type="ARBA" id="ARBA00024033"/>
    </source>
</evidence>
<keyword evidence="10" id="KW-1185">Reference proteome</keyword>
<feature type="transmembrane region" description="Helical" evidence="8">
    <location>
        <begin position="176"/>
        <end position="198"/>
    </location>
</feature>
<keyword evidence="4 8" id="KW-0812">Transmembrane</keyword>
<evidence type="ECO:0000256" key="2">
    <source>
        <dbReference type="ARBA" id="ARBA00022475"/>
    </source>
</evidence>
<dbReference type="Proteomes" id="UP000715441">
    <property type="component" value="Unassembled WGS sequence"/>
</dbReference>
<evidence type="ECO:0000256" key="3">
    <source>
        <dbReference type="ARBA" id="ARBA00022679"/>
    </source>
</evidence>
<feature type="transmembrane region" description="Helical" evidence="8">
    <location>
        <begin position="118"/>
        <end position="139"/>
    </location>
</feature>
<dbReference type="EMBL" id="JAAXLS010000043">
    <property type="protein sequence ID" value="NKQ57822.1"/>
    <property type="molecule type" value="Genomic_DNA"/>
</dbReference>
<feature type="transmembrane region" description="Helical" evidence="8">
    <location>
        <begin position="37"/>
        <end position="57"/>
    </location>
</feature>
<protein>
    <submittedName>
        <fullName evidence="9">DUF2029 domain-containing protein</fullName>
    </submittedName>
</protein>
<keyword evidence="3" id="KW-0808">Transferase</keyword>
<evidence type="ECO:0000256" key="1">
    <source>
        <dbReference type="ARBA" id="ARBA00004651"/>
    </source>
</evidence>
<dbReference type="RefSeq" id="WP_168521065.1">
    <property type="nucleotide sequence ID" value="NZ_JAAXLS010000043.1"/>
</dbReference>
<evidence type="ECO:0000256" key="4">
    <source>
        <dbReference type="ARBA" id="ARBA00022692"/>
    </source>
</evidence>
<name>A0ABX1JDF7_9PSEU</name>
<keyword evidence="2" id="KW-1003">Cell membrane</keyword>
<evidence type="ECO:0000256" key="8">
    <source>
        <dbReference type="SAM" id="Phobius"/>
    </source>
</evidence>
<evidence type="ECO:0000313" key="10">
    <source>
        <dbReference type="Proteomes" id="UP000715441"/>
    </source>
</evidence>
<evidence type="ECO:0000256" key="5">
    <source>
        <dbReference type="ARBA" id="ARBA00022989"/>
    </source>
</evidence>
<sequence>MTQSVPATGGDSVVRPAHPRLALRTSLTRLSMRPRSIMLLSAVPALGIVLGVVGWLVDWRLGVDSAVYRAGAITLLHGDPLYDASTLAPEPWWALLPFTYPPTAALLFVPLAMLPTQIAWGVLGAISMLVMALVIRVTIGSLPKPVAHSRWWSSPARATLVFSIVMLGLEPVWRTLFLGQINLILMALVVVDVLVVTARGARGGGILIGIAAAVKLTPLVFVVHLFLTGKRKDAARALGTFLGLQALMLVLIPDDTIRYWTKTISDTGRIGPVHWAGNQSLNGLMNRITDLAPWASKAALGISALLAVPAIWLMLRFHRRGQALAALLVTAFFGLLASPISWSHHWVWAVPLIVLLISRLPQTTPATAWRRWLGTGAVVAVFVSCVLLILPNGRNIELHWKFWQDVLGNAYILMPIVLAVVLVTRWMILKRRPGVDTTPVG</sequence>
<reference evidence="9 10" key="1">
    <citation type="submission" date="2020-04" db="EMBL/GenBank/DDBJ databases">
        <title>Novel species.</title>
        <authorList>
            <person name="Teo W.F.A."/>
            <person name="Lipun K."/>
            <person name="Srisuk N."/>
            <person name="Duangmal K."/>
        </authorList>
    </citation>
    <scope>NUCLEOTIDE SEQUENCE [LARGE SCALE GENOMIC DNA]</scope>
    <source>
        <strain evidence="9 10">K13G38</strain>
    </source>
</reference>
<feature type="transmembrane region" description="Helical" evidence="8">
    <location>
        <begin position="294"/>
        <end position="315"/>
    </location>
</feature>
<dbReference type="Pfam" id="PF09594">
    <property type="entry name" value="GT87"/>
    <property type="match status" value="1"/>
</dbReference>
<evidence type="ECO:0000313" key="9">
    <source>
        <dbReference type="EMBL" id="NKQ57822.1"/>
    </source>
</evidence>
<proteinExistence type="inferred from homology"/>
<feature type="transmembrane region" description="Helical" evidence="8">
    <location>
        <begin position="204"/>
        <end position="227"/>
    </location>
</feature>
<feature type="transmembrane region" description="Helical" evidence="8">
    <location>
        <begin position="92"/>
        <end position="111"/>
    </location>
</feature>
<evidence type="ECO:0000256" key="6">
    <source>
        <dbReference type="ARBA" id="ARBA00023136"/>
    </source>
</evidence>
<organism evidence="9 10">
    <name type="scientific">Amycolatopsis acididurans</name>
    <dbReference type="NCBI Taxonomy" id="2724524"/>
    <lineage>
        <taxon>Bacteria</taxon>
        <taxon>Bacillati</taxon>
        <taxon>Actinomycetota</taxon>
        <taxon>Actinomycetes</taxon>
        <taxon>Pseudonocardiales</taxon>
        <taxon>Pseudonocardiaceae</taxon>
        <taxon>Amycolatopsis</taxon>
    </lineage>
</organism>
<keyword evidence="6 8" id="KW-0472">Membrane</keyword>
<feature type="transmembrane region" description="Helical" evidence="8">
    <location>
        <begin position="322"/>
        <end position="339"/>
    </location>
</feature>
<gene>
    <name evidence="9" type="ORF">HFP15_33675</name>
</gene>
<feature type="transmembrane region" description="Helical" evidence="8">
    <location>
        <begin position="410"/>
        <end position="428"/>
    </location>
</feature>
<keyword evidence="5 8" id="KW-1133">Transmembrane helix</keyword>
<comment type="similarity">
    <text evidence="7">Belongs to the glycosyltransferase 87 family.</text>
</comment>
<dbReference type="InterPro" id="IPR018584">
    <property type="entry name" value="GT87"/>
</dbReference>
<comment type="subcellular location">
    <subcellularLocation>
        <location evidence="1">Cell membrane</location>
        <topology evidence="1">Multi-pass membrane protein</topology>
    </subcellularLocation>
</comment>
<accession>A0ABX1JDF7</accession>
<comment type="caution">
    <text evidence="9">The sequence shown here is derived from an EMBL/GenBank/DDBJ whole genome shotgun (WGS) entry which is preliminary data.</text>
</comment>
<feature type="transmembrane region" description="Helical" evidence="8">
    <location>
        <begin position="372"/>
        <end position="390"/>
    </location>
</feature>